<feature type="compositionally biased region" description="Basic and acidic residues" evidence="1">
    <location>
        <begin position="416"/>
        <end position="427"/>
    </location>
</feature>
<protein>
    <submittedName>
        <fullName evidence="2">Uncharacterized protein</fullName>
    </submittedName>
</protein>
<dbReference type="EMBL" id="RZGK01000022">
    <property type="protein sequence ID" value="KAF9690862.1"/>
    <property type="molecule type" value="Genomic_DNA"/>
</dbReference>
<feature type="compositionally biased region" description="Polar residues" evidence="1">
    <location>
        <begin position="329"/>
        <end position="347"/>
    </location>
</feature>
<reference evidence="2" key="2">
    <citation type="submission" date="2020-09" db="EMBL/GenBank/DDBJ databases">
        <title>Reference genome assembly for Australian Ascochyta lentis isolate Al4.</title>
        <authorList>
            <person name="Lee R.C."/>
            <person name="Farfan-Caceres L.M."/>
            <person name="Debler J.W."/>
            <person name="Williams A.H."/>
            <person name="Henares B.M."/>
        </authorList>
    </citation>
    <scope>NUCLEOTIDE SEQUENCE</scope>
    <source>
        <strain evidence="2">Al4</strain>
    </source>
</reference>
<proteinExistence type="predicted"/>
<feature type="compositionally biased region" description="Basic and acidic residues" evidence="1">
    <location>
        <begin position="143"/>
        <end position="154"/>
    </location>
</feature>
<feature type="compositionally biased region" description="Polar residues" evidence="1">
    <location>
        <begin position="215"/>
        <end position="230"/>
    </location>
</feature>
<sequence>MSHSPLHQHLHLRLAMRQNFSSPALSPIPPYPAGEAQKEGKQDKLVPAALPAPLRPLPPTPRAAAPSKETRDKGAKMRKTHIRPRTAPASPERPGTAYSTRSTIRQVEPSPDSLGDALANELADGGTPAPGPSFEPFPLFDPGRVERTAEDELYTHIPSTEPGGSSSAAGLRRGGTPSGRASPRKSRSCSPQKSRSRSPRKNVVQTPTLPAHQESPASSSAYSGAETQQDGEVYPEPPDTPSPVTREQQRQAYAPLQIRRPFAAQEGGEDVKTEGYGTHVRIADYMRKMRQQRSSRSASPKKETKKPQVPASPSRTAEPSALHIVQAMAQPNAQSQIQTLSPFSRAQKQAEKEPARHTSVSRRSEASGASVASKHSIFSTPGRDEMERKKPIVEEDEGPFAKATSMQDLEQRRRRVSEVEKEGHDEGKKRICGMRCVVM</sequence>
<reference evidence="2" key="1">
    <citation type="submission" date="2018-12" db="EMBL/GenBank/DDBJ databases">
        <authorList>
            <person name="Syme R.A."/>
            <person name="Farfan-Caceres L."/>
            <person name="Lichtenzveig J."/>
        </authorList>
    </citation>
    <scope>NUCLEOTIDE SEQUENCE</scope>
    <source>
        <strain evidence="2">Al4</strain>
    </source>
</reference>
<dbReference type="OrthoDB" id="3801471at2759"/>
<name>A0A8H7MF44_9PLEO</name>
<dbReference type="AlphaFoldDB" id="A0A8H7MF44"/>
<gene>
    <name evidence="2" type="ORF">EKO04_011244</name>
</gene>
<keyword evidence="3" id="KW-1185">Reference proteome</keyword>
<evidence type="ECO:0000256" key="1">
    <source>
        <dbReference type="SAM" id="MobiDB-lite"/>
    </source>
</evidence>
<dbReference type="Proteomes" id="UP000651452">
    <property type="component" value="Unassembled WGS sequence"/>
</dbReference>
<evidence type="ECO:0000313" key="2">
    <source>
        <dbReference type="EMBL" id="KAF9690862.1"/>
    </source>
</evidence>
<feature type="compositionally biased region" description="Basic and acidic residues" evidence="1">
    <location>
        <begin position="382"/>
        <end position="393"/>
    </location>
</feature>
<feature type="region of interest" description="Disordered" evidence="1">
    <location>
        <begin position="21"/>
        <end position="427"/>
    </location>
</feature>
<evidence type="ECO:0000313" key="3">
    <source>
        <dbReference type="Proteomes" id="UP000651452"/>
    </source>
</evidence>
<organism evidence="2 3">
    <name type="scientific">Ascochyta lentis</name>
    <dbReference type="NCBI Taxonomy" id="205686"/>
    <lineage>
        <taxon>Eukaryota</taxon>
        <taxon>Fungi</taxon>
        <taxon>Dikarya</taxon>
        <taxon>Ascomycota</taxon>
        <taxon>Pezizomycotina</taxon>
        <taxon>Dothideomycetes</taxon>
        <taxon>Pleosporomycetidae</taxon>
        <taxon>Pleosporales</taxon>
        <taxon>Pleosporineae</taxon>
        <taxon>Didymellaceae</taxon>
        <taxon>Ascochyta</taxon>
    </lineage>
</organism>
<accession>A0A8H7MF44</accession>
<comment type="caution">
    <text evidence="2">The sequence shown here is derived from an EMBL/GenBank/DDBJ whole genome shotgun (WGS) entry which is preliminary data.</text>
</comment>